<dbReference type="AlphaFoldDB" id="A0A0V0QL02"/>
<gene>
    <name evidence="1" type="ORF">PPERSA_04105</name>
</gene>
<organism evidence="1 2">
    <name type="scientific">Pseudocohnilembus persalinus</name>
    <name type="common">Ciliate</name>
    <dbReference type="NCBI Taxonomy" id="266149"/>
    <lineage>
        <taxon>Eukaryota</taxon>
        <taxon>Sar</taxon>
        <taxon>Alveolata</taxon>
        <taxon>Ciliophora</taxon>
        <taxon>Intramacronucleata</taxon>
        <taxon>Oligohymenophorea</taxon>
        <taxon>Scuticociliatia</taxon>
        <taxon>Philasterida</taxon>
        <taxon>Pseudocohnilembidae</taxon>
        <taxon>Pseudocohnilembus</taxon>
    </lineage>
</organism>
<comment type="caution">
    <text evidence="1">The sequence shown here is derived from an EMBL/GenBank/DDBJ whole genome shotgun (WGS) entry which is preliminary data.</text>
</comment>
<protein>
    <submittedName>
        <fullName evidence="1">Uncharacterized protein</fullName>
    </submittedName>
</protein>
<accession>A0A0V0QL02</accession>
<dbReference type="EMBL" id="LDAU01000151">
    <property type="protein sequence ID" value="KRX02902.1"/>
    <property type="molecule type" value="Genomic_DNA"/>
</dbReference>
<keyword evidence="2" id="KW-1185">Reference proteome</keyword>
<evidence type="ECO:0000313" key="1">
    <source>
        <dbReference type="EMBL" id="KRX02902.1"/>
    </source>
</evidence>
<sequence>MIQKYMFQLELQNIIQNIILNQLIQKIQKIHHHNFQKYQKFFNFLLIQNGYYFKIFNYTIIAFFFKFFQIQIYISVSLKKINIFQHFYCILRLLLKYQKVVQNSNIFLQYQSK</sequence>
<dbReference type="Proteomes" id="UP000054937">
    <property type="component" value="Unassembled WGS sequence"/>
</dbReference>
<proteinExistence type="predicted"/>
<reference evidence="1 2" key="1">
    <citation type="journal article" date="2015" name="Sci. Rep.">
        <title>Genome of the facultative scuticociliatosis pathogen Pseudocohnilembus persalinus provides insight into its virulence through horizontal gene transfer.</title>
        <authorList>
            <person name="Xiong J."/>
            <person name="Wang G."/>
            <person name="Cheng J."/>
            <person name="Tian M."/>
            <person name="Pan X."/>
            <person name="Warren A."/>
            <person name="Jiang C."/>
            <person name="Yuan D."/>
            <person name="Miao W."/>
        </authorList>
    </citation>
    <scope>NUCLEOTIDE SEQUENCE [LARGE SCALE GENOMIC DNA]</scope>
    <source>
        <strain evidence="1">36N120E</strain>
    </source>
</reference>
<evidence type="ECO:0000313" key="2">
    <source>
        <dbReference type="Proteomes" id="UP000054937"/>
    </source>
</evidence>
<dbReference type="InParanoid" id="A0A0V0QL02"/>
<name>A0A0V0QL02_PSEPJ</name>